<comment type="pathway">
    <text evidence="1">Amino-sugar metabolism; 1,6-anhydro-N-acetylmuramate degradation.</text>
</comment>
<dbReference type="GO" id="GO:0016301">
    <property type="term" value="F:kinase activity"/>
    <property type="evidence" value="ECO:0007669"/>
    <property type="project" value="UniProtKB-KW"/>
</dbReference>
<dbReference type="NCBIfam" id="NF007148">
    <property type="entry name" value="PRK09585.3-2"/>
    <property type="match status" value="1"/>
</dbReference>
<feature type="binding site" evidence="1">
    <location>
        <begin position="46"/>
        <end position="53"/>
    </location>
    <ligand>
        <name>ATP</name>
        <dbReference type="ChEBI" id="CHEBI:30616"/>
    </ligand>
</feature>
<gene>
    <name evidence="1" type="primary">anmK</name>
    <name evidence="2" type="ORF">U7230_11790</name>
</gene>
<keyword evidence="1" id="KW-0547">Nucleotide-binding</keyword>
<dbReference type="Gene3D" id="3.30.420.40">
    <property type="match status" value="2"/>
</dbReference>
<dbReference type="SUPFAM" id="SSF53067">
    <property type="entry name" value="Actin-like ATPase domain"/>
    <property type="match status" value="1"/>
</dbReference>
<keyword evidence="1 2" id="KW-0808">Transferase</keyword>
<dbReference type="PANTHER" id="PTHR30605:SF0">
    <property type="entry name" value="ANHYDRO-N-ACETYLMURAMIC ACID KINASE"/>
    <property type="match status" value="1"/>
</dbReference>
<evidence type="ECO:0000256" key="1">
    <source>
        <dbReference type="HAMAP-Rule" id="MF_01270"/>
    </source>
</evidence>
<evidence type="ECO:0000313" key="2">
    <source>
        <dbReference type="EMBL" id="WRP16759.1"/>
    </source>
</evidence>
<reference evidence="2 3" key="1">
    <citation type="journal article" date="2024" name="Front. Microbiol.">
        <title>Novel thermophilic genera Geochorda gen. nov. and Carboxydochorda gen. nov. from the deep terrestrial subsurface reveal the ecophysiological diversity in the class Limnochordia.</title>
        <authorList>
            <person name="Karnachuk O.V."/>
            <person name="Lukina A.P."/>
            <person name="Avakyan M.R."/>
            <person name="Kadnikov V.V."/>
            <person name="Begmatov S."/>
            <person name="Beletsky A.V."/>
            <person name="Vlasova K.G."/>
            <person name="Novikov A.A."/>
            <person name="Shcherbakova V.A."/>
            <person name="Mardanov A.V."/>
            <person name="Ravin N.V."/>
        </authorList>
    </citation>
    <scope>NUCLEOTIDE SEQUENCE [LARGE SCALE GENOMIC DNA]</scope>
    <source>
        <strain evidence="2 3">L945</strain>
    </source>
</reference>
<dbReference type="CDD" id="cd24050">
    <property type="entry name" value="ASKHA_NBD_ANMK"/>
    <property type="match status" value="1"/>
</dbReference>
<dbReference type="HAMAP" id="MF_01270">
    <property type="entry name" value="AnhMurNAc_kinase"/>
    <property type="match status" value="1"/>
</dbReference>
<dbReference type="InterPro" id="IPR005338">
    <property type="entry name" value="Anhydro_N_Ac-Mur_kinase"/>
</dbReference>
<dbReference type="InterPro" id="IPR043129">
    <property type="entry name" value="ATPase_NBD"/>
</dbReference>
<proteinExistence type="inferred from homology"/>
<protein>
    <recommendedName>
        <fullName evidence="1">Anhydro-N-acetylmuramic acid kinase</fullName>
        <ecNumber evidence="1">2.7.1.170</ecNumber>
    </recommendedName>
    <alternativeName>
        <fullName evidence="1">AnhMurNAc kinase</fullName>
    </alternativeName>
</protein>
<keyword evidence="1 2" id="KW-0418">Kinase</keyword>
<dbReference type="EC" id="2.7.1.170" evidence="1"/>
<comment type="pathway">
    <text evidence="1">Cell wall biogenesis; peptidoglycan recycling.</text>
</comment>
<keyword evidence="1" id="KW-0067">ATP-binding</keyword>
<accession>A0ABZ1BVF6</accession>
<name>A0ABZ1BVF6_9FIRM</name>
<keyword evidence="3" id="KW-1185">Reference proteome</keyword>
<dbReference type="Proteomes" id="UP001332192">
    <property type="component" value="Chromosome"/>
</dbReference>
<dbReference type="RefSeq" id="WP_324716031.1">
    <property type="nucleotide sequence ID" value="NZ_CP141615.1"/>
</dbReference>
<dbReference type="PANTHER" id="PTHR30605">
    <property type="entry name" value="ANHYDRO-N-ACETYLMURAMIC ACID KINASE"/>
    <property type="match status" value="1"/>
</dbReference>
<comment type="similarity">
    <text evidence="1">Belongs to the anhydro-N-acetylmuramic acid kinase family.</text>
</comment>
<dbReference type="Pfam" id="PF03702">
    <property type="entry name" value="AnmK"/>
    <property type="match status" value="1"/>
</dbReference>
<evidence type="ECO:0000313" key="3">
    <source>
        <dbReference type="Proteomes" id="UP001332192"/>
    </source>
</evidence>
<organism evidence="2 3">
    <name type="scientific">Carboxydichorda subterranea</name>
    <dbReference type="NCBI Taxonomy" id="3109565"/>
    <lineage>
        <taxon>Bacteria</taxon>
        <taxon>Bacillati</taxon>
        <taxon>Bacillota</taxon>
        <taxon>Limnochordia</taxon>
        <taxon>Limnochordales</taxon>
        <taxon>Geochordaceae</taxon>
        <taxon>Carboxydichorda</taxon>
    </lineage>
</organism>
<comment type="function">
    <text evidence="1">Catalyzes the specific phosphorylation of 1,6-anhydro-N-acetylmuramic acid (anhMurNAc) with the simultaneous cleavage of the 1,6-anhydro ring, generating MurNAc-6-P. Is required for the utilization of anhMurNAc either imported from the medium or derived from its own cell wall murein, and thus plays a role in cell wall recycling.</text>
</comment>
<comment type="catalytic activity">
    <reaction evidence="1">
        <text>1,6-anhydro-N-acetyl-beta-muramate + ATP + H2O = N-acetyl-D-muramate 6-phosphate + ADP + H(+)</text>
        <dbReference type="Rhea" id="RHEA:24952"/>
        <dbReference type="ChEBI" id="CHEBI:15377"/>
        <dbReference type="ChEBI" id="CHEBI:15378"/>
        <dbReference type="ChEBI" id="CHEBI:30616"/>
        <dbReference type="ChEBI" id="CHEBI:58690"/>
        <dbReference type="ChEBI" id="CHEBI:58722"/>
        <dbReference type="ChEBI" id="CHEBI:456216"/>
        <dbReference type="EC" id="2.7.1.170"/>
    </reaction>
</comment>
<dbReference type="EMBL" id="CP141615">
    <property type="protein sequence ID" value="WRP16759.1"/>
    <property type="molecule type" value="Genomic_DNA"/>
</dbReference>
<keyword evidence="1" id="KW-0119">Carbohydrate metabolism</keyword>
<sequence>MTKSRRPRRWCRPAGKDDPGGRWPAYFAAVAGRSREERLVLGAMSGTSSDGVTVALVCTRGQALDRQVRLQAYRTVPYPRALRDLVFRLYPPNVFDGATLARAMVGVTEAFAAAVCELLEHAGTAAGSVHLLSVHGPTLYYEPPGPDNAGRGAFVELMEPSLLAELTGIPVLSDLRSADLAAGGLGAPLSAFADLVLFRHPERGRIIQNVGGIANPTVIGPGASWDTLLCFDTGPGNVLIDGVVSIITGGAEAFDRDGERAARGHVHEGLLAELMAHPYIHRPPPKTTGREVFGLPMARELVCKARALGLTDDDLVATVTAYTAESIAFQYRRFVFPRFPIHEVFLTGGGASNPTLRRMLAERLPGLEVKLLDQLGMPSEAREAVIWAVLGDESALGLPANVPSTSGASHPAILGKLAPGRRFSPGGSRP</sequence>